<dbReference type="SUPFAM" id="SSF51430">
    <property type="entry name" value="NAD(P)-linked oxidoreductase"/>
    <property type="match status" value="1"/>
</dbReference>
<dbReference type="PROSITE" id="PS00062">
    <property type="entry name" value="ALDOKETO_REDUCTASE_2"/>
    <property type="match status" value="1"/>
</dbReference>
<dbReference type="PRINTS" id="PR00069">
    <property type="entry name" value="ALDKETRDTASE"/>
</dbReference>
<accession>A0ABU6II92</accession>
<evidence type="ECO:0000256" key="3">
    <source>
        <dbReference type="ARBA" id="ARBA00023002"/>
    </source>
</evidence>
<protein>
    <submittedName>
        <fullName evidence="5">Aldo/keto reductase</fullName>
    </submittedName>
</protein>
<keyword evidence="6" id="KW-1185">Reference proteome</keyword>
<feature type="domain" description="NADP-dependent oxidoreductase" evidence="4">
    <location>
        <begin position="21"/>
        <end position="256"/>
    </location>
</feature>
<reference evidence="5 6" key="1">
    <citation type="submission" date="2024-01" db="EMBL/GenBank/DDBJ databases">
        <title>novel species in genus Adlercreutzia.</title>
        <authorList>
            <person name="Liu X."/>
        </authorList>
    </citation>
    <scope>NUCLEOTIDE SEQUENCE [LARGE SCALE GENOMIC DNA]</scope>
    <source>
        <strain evidence="5 6">R7</strain>
    </source>
</reference>
<comment type="caution">
    <text evidence="5">The sequence shown here is derived from an EMBL/GenBank/DDBJ whole genome shotgun (WGS) entry which is preliminary data.</text>
</comment>
<dbReference type="PROSITE" id="PS00798">
    <property type="entry name" value="ALDOKETO_REDUCTASE_1"/>
    <property type="match status" value="1"/>
</dbReference>
<organism evidence="5 6">
    <name type="scientific">Adlercreutzia wanghongyangiae</name>
    <dbReference type="NCBI Taxonomy" id="3111451"/>
    <lineage>
        <taxon>Bacteria</taxon>
        <taxon>Bacillati</taxon>
        <taxon>Actinomycetota</taxon>
        <taxon>Coriobacteriia</taxon>
        <taxon>Eggerthellales</taxon>
        <taxon>Eggerthellaceae</taxon>
        <taxon>Adlercreutzia</taxon>
    </lineage>
</organism>
<sequence length="282" mass="30989">MIDFKLSNGVAIPAMGFGVFQMSSAEVAEHLPQAIEAGFRHIDTANGYYNEVAVGEAVRESGITREEFFLTTKLWPRDYGTATCMGAIDASLERLGTDYVDLLLLHQPYGPYTEAWKVMEEALAAGKVRAIGLSNFPAHKFQEVLAVAEVAPQVLQVELNPRCNQLELKEQLEPLGVVFEGWYPLGHGDVELLHLAPIAAAAEAHGVEPAQVCLRWSIQHGNVVFPKTCNPEHMRQNLAVLDFELTGAEMAAIDAIPQAPYYTVPEEAPAFIDQMAPFDQQL</sequence>
<evidence type="ECO:0000259" key="4">
    <source>
        <dbReference type="Pfam" id="PF00248"/>
    </source>
</evidence>
<name>A0ABU6II92_9ACTN</name>
<dbReference type="InterPro" id="IPR036812">
    <property type="entry name" value="NAD(P)_OxRdtase_dom_sf"/>
</dbReference>
<evidence type="ECO:0000313" key="5">
    <source>
        <dbReference type="EMBL" id="MEC4176163.1"/>
    </source>
</evidence>
<evidence type="ECO:0000256" key="1">
    <source>
        <dbReference type="ARBA" id="ARBA00007905"/>
    </source>
</evidence>
<dbReference type="Proteomes" id="UP001349994">
    <property type="component" value="Unassembled WGS sequence"/>
</dbReference>
<comment type="similarity">
    <text evidence="1">Belongs to the aldo/keto reductase family.</text>
</comment>
<evidence type="ECO:0000313" key="6">
    <source>
        <dbReference type="Proteomes" id="UP001349994"/>
    </source>
</evidence>
<dbReference type="InterPro" id="IPR020471">
    <property type="entry name" value="AKR"/>
</dbReference>
<dbReference type="Pfam" id="PF00248">
    <property type="entry name" value="Aldo_ket_red"/>
    <property type="match status" value="1"/>
</dbReference>
<dbReference type="InterPro" id="IPR023210">
    <property type="entry name" value="NADP_OxRdtase_dom"/>
</dbReference>
<dbReference type="PIRSF" id="PIRSF000097">
    <property type="entry name" value="AKR"/>
    <property type="match status" value="1"/>
</dbReference>
<dbReference type="Gene3D" id="3.20.20.100">
    <property type="entry name" value="NADP-dependent oxidoreductase domain"/>
    <property type="match status" value="1"/>
</dbReference>
<keyword evidence="2" id="KW-0521">NADP</keyword>
<dbReference type="PANTHER" id="PTHR43827:SF3">
    <property type="entry name" value="NADP-DEPENDENT OXIDOREDUCTASE DOMAIN-CONTAINING PROTEIN"/>
    <property type="match status" value="1"/>
</dbReference>
<dbReference type="InterPro" id="IPR018170">
    <property type="entry name" value="Aldo/ket_reductase_CS"/>
</dbReference>
<dbReference type="RefSeq" id="WP_338210311.1">
    <property type="nucleotide sequence ID" value="NZ_JAYMFF010000011.1"/>
</dbReference>
<proteinExistence type="inferred from homology"/>
<evidence type="ECO:0000256" key="2">
    <source>
        <dbReference type="ARBA" id="ARBA00022857"/>
    </source>
</evidence>
<keyword evidence="3" id="KW-0560">Oxidoreductase</keyword>
<gene>
    <name evidence="5" type="ORF">VIN30_06855</name>
</gene>
<dbReference type="EMBL" id="JAYMFF010000011">
    <property type="protein sequence ID" value="MEC4176163.1"/>
    <property type="molecule type" value="Genomic_DNA"/>
</dbReference>
<dbReference type="PANTHER" id="PTHR43827">
    <property type="entry name" value="2,5-DIKETO-D-GLUCONIC ACID REDUCTASE"/>
    <property type="match status" value="1"/>
</dbReference>